<dbReference type="Proteomes" id="UP001500618">
    <property type="component" value="Unassembled WGS sequence"/>
</dbReference>
<keyword evidence="2" id="KW-1185">Reference proteome</keyword>
<organism evidence="1 2">
    <name type="scientific">Fodinicola feengrottensis</name>
    <dbReference type="NCBI Taxonomy" id="435914"/>
    <lineage>
        <taxon>Bacteria</taxon>
        <taxon>Bacillati</taxon>
        <taxon>Actinomycetota</taxon>
        <taxon>Actinomycetes</taxon>
        <taxon>Mycobacteriales</taxon>
        <taxon>Fodinicola</taxon>
    </lineage>
</organism>
<sequence length="85" mass="9111">MVTADAALCFWRLRRGRRRLRLRESAFVGPQRPRAYKGGRSCRRGDNIGLAADGAGRGWVPSKLTNLGVKVKGPHGVGTAGLGPV</sequence>
<dbReference type="EMBL" id="BAAANY010000045">
    <property type="protein sequence ID" value="GAA1720837.1"/>
    <property type="molecule type" value="Genomic_DNA"/>
</dbReference>
<protein>
    <submittedName>
        <fullName evidence="1">Uncharacterized protein</fullName>
    </submittedName>
</protein>
<proteinExistence type="predicted"/>
<name>A0ABN2J9N2_9ACTN</name>
<evidence type="ECO:0000313" key="2">
    <source>
        <dbReference type="Proteomes" id="UP001500618"/>
    </source>
</evidence>
<reference evidence="1 2" key="1">
    <citation type="journal article" date="2019" name="Int. J. Syst. Evol. Microbiol.">
        <title>The Global Catalogue of Microorganisms (GCM) 10K type strain sequencing project: providing services to taxonomists for standard genome sequencing and annotation.</title>
        <authorList>
            <consortium name="The Broad Institute Genomics Platform"/>
            <consortium name="The Broad Institute Genome Sequencing Center for Infectious Disease"/>
            <person name="Wu L."/>
            <person name="Ma J."/>
        </authorList>
    </citation>
    <scope>NUCLEOTIDE SEQUENCE [LARGE SCALE GENOMIC DNA]</scope>
    <source>
        <strain evidence="1 2">JCM 14718</strain>
    </source>
</reference>
<comment type="caution">
    <text evidence="1">The sequence shown here is derived from an EMBL/GenBank/DDBJ whole genome shotgun (WGS) entry which is preliminary data.</text>
</comment>
<gene>
    <name evidence="1" type="ORF">GCM10009765_81350</name>
</gene>
<evidence type="ECO:0000313" key="1">
    <source>
        <dbReference type="EMBL" id="GAA1720837.1"/>
    </source>
</evidence>
<accession>A0ABN2J9N2</accession>